<protein>
    <submittedName>
        <fullName evidence="3">Cobalamin-binding protein</fullName>
    </submittedName>
</protein>
<name>A0A8A4TFV3_SULCO</name>
<dbReference type="EMBL" id="CP071793">
    <property type="protein sequence ID" value="QTD48949.1"/>
    <property type="molecule type" value="Genomic_DNA"/>
</dbReference>
<evidence type="ECO:0000313" key="4">
    <source>
        <dbReference type="Proteomes" id="UP000663929"/>
    </source>
</evidence>
<feature type="domain" description="Fe/B12 periplasmic-binding" evidence="2">
    <location>
        <begin position="5"/>
        <end position="293"/>
    </location>
</feature>
<feature type="compositionally biased region" description="Low complexity" evidence="1">
    <location>
        <begin position="307"/>
        <end position="319"/>
    </location>
</feature>
<reference evidence="3" key="1">
    <citation type="submission" date="2021-03" db="EMBL/GenBank/DDBJ databases">
        <title>Acanthopleuribacteraceae sp. M133.</title>
        <authorList>
            <person name="Wang G."/>
        </authorList>
    </citation>
    <scope>NUCLEOTIDE SEQUENCE</scope>
    <source>
        <strain evidence="3">M133</strain>
    </source>
</reference>
<dbReference type="InterPro" id="IPR002491">
    <property type="entry name" value="ABC_transptr_periplasmic_BD"/>
</dbReference>
<evidence type="ECO:0000259" key="2">
    <source>
        <dbReference type="PROSITE" id="PS50983"/>
    </source>
</evidence>
<evidence type="ECO:0000313" key="3">
    <source>
        <dbReference type="EMBL" id="QTD48949.1"/>
    </source>
</evidence>
<gene>
    <name evidence="3" type="ORF">J3U87_25475</name>
</gene>
<accession>A0A8A4TFV3</accession>
<dbReference type="Pfam" id="PF01497">
    <property type="entry name" value="Peripla_BP_2"/>
    <property type="match status" value="1"/>
</dbReference>
<organism evidence="3 4">
    <name type="scientific">Sulfidibacter corallicola</name>
    <dbReference type="NCBI Taxonomy" id="2818388"/>
    <lineage>
        <taxon>Bacteria</taxon>
        <taxon>Pseudomonadati</taxon>
        <taxon>Acidobacteriota</taxon>
        <taxon>Holophagae</taxon>
        <taxon>Acanthopleuribacterales</taxon>
        <taxon>Acanthopleuribacteraceae</taxon>
        <taxon>Sulfidibacter</taxon>
    </lineage>
</organism>
<dbReference type="InterPro" id="IPR051030">
    <property type="entry name" value="Vitamin_B12-ABC_binding"/>
</dbReference>
<dbReference type="PANTHER" id="PTHR42860:SF1">
    <property type="entry name" value="VITAMIN B12-BINDING PROTEIN"/>
    <property type="match status" value="1"/>
</dbReference>
<dbReference type="CDD" id="cd01144">
    <property type="entry name" value="BtuF"/>
    <property type="match status" value="1"/>
</dbReference>
<dbReference type="SUPFAM" id="SSF53807">
    <property type="entry name" value="Helical backbone' metal receptor"/>
    <property type="match status" value="1"/>
</dbReference>
<dbReference type="RefSeq" id="WP_237378598.1">
    <property type="nucleotide sequence ID" value="NZ_CP071793.1"/>
</dbReference>
<dbReference type="KEGG" id="scor:J3U87_25475"/>
<feature type="region of interest" description="Disordered" evidence="1">
    <location>
        <begin position="307"/>
        <end position="327"/>
    </location>
</feature>
<evidence type="ECO:0000256" key="1">
    <source>
        <dbReference type="SAM" id="MobiDB-lite"/>
    </source>
</evidence>
<dbReference type="AlphaFoldDB" id="A0A8A4TFV3"/>
<sequence>MRKPRIVSLIPSATEIVCALGLHQRLVGRSHECDYPADVATLPICSTPNLNPAKPSREVDLQVRDLVKNALSVYEVDAERLEQLRPTHVVTQDQCAVCAVSVQEVQDALSSICNRDTQVVSVQPRDLQGILDSMHEVGQALEVPFKAEVLVTDLKARINAIYARTHELHDFPKVVCLEWLDPMMGGGHWVPELVRLAGGHDPLGVVGKNAPDLDWARLLEIDPDVLVIFPCGFDLERTRREVATLVDTENWPKLKAVQAGRVYLIDGHTYFNRPGPRIVDSLEILSEILHPGEFSFGHEGTGWSRMAAPVEEAPKSEAPAPEPESGS</sequence>
<keyword evidence="4" id="KW-1185">Reference proteome</keyword>
<dbReference type="PANTHER" id="PTHR42860">
    <property type="entry name" value="VITAMIN B12-BINDING PROTEIN"/>
    <property type="match status" value="1"/>
</dbReference>
<proteinExistence type="predicted"/>
<dbReference type="Gene3D" id="3.40.50.1980">
    <property type="entry name" value="Nitrogenase molybdenum iron protein domain"/>
    <property type="match status" value="2"/>
</dbReference>
<dbReference type="PROSITE" id="PS50983">
    <property type="entry name" value="FE_B12_PBP"/>
    <property type="match status" value="1"/>
</dbReference>
<dbReference type="Proteomes" id="UP000663929">
    <property type="component" value="Chromosome"/>
</dbReference>